<dbReference type="RefSeq" id="WP_044992546.1">
    <property type="nucleotide sequence ID" value="NZ_FQVY01000002.1"/>
</dbReference>
<dbReference type="EMBL" id="FQVY01000002">
    <property type="protein sequence ID" value="SHG17265.1"/>
    <property type="molecule type" value="Genomic_DNA"/>
</dbReference>
<name>A0AAQ1MDQ5_9FIRM</name>
<reference evidence="3" key="1">
    <citation type="submission" date="2016-11" db="EMBL/GenBank/DDBJ databases">
        <authorList>
            <person name="Varghese N."/>
            <person name="Submissions S."/>
        </authorList>
    </citation>
    <scope>NUCLEOTIDE SEQUENCE</scope>
    <source>
        <strain evidence="3">DSM 4029</strain>
    </source>
</reference>
<comment type="caution">
    <text evidence="3">The sequence shown here is derived from an EMBL/GenBank/DDBJ whole genome shotgun (WGS) entry which is preliminary data.</text>
</comment>
<feature type="domain" description="Cysteine-rich VLP" evidence="1">
    <location>
        <begin position="4"/>
        <end position="52"/>
    </location>
</feature>
<evidence type="ECO:0000313" key="3">
    <source>
        <dbReference type="EMBL" id="SHG17265.1"/>
    </source>
</evidence>
<gene>
    <name evidence="2" type="ORF">SAMN05444424_1727</name>
    <name evidence="3" type="ORF">SAMN05444424_1739</name>
</gene>
<protein>
    <submittedName>
        <fullName evidence="3">Cysteine-rich VLP</fullName>
    </submittedName>
</protein>
<evidence type="ECO:0000313" key="4">
    <source>
        <dbReference type="Proteomes" id="UP000184089"/>
    </source>
</evidence>
<dbReference type="Proteomes" id="UP000184089">
    <property type="component" value="Unassembled WGS sequence"/>
</dbReference>
<reference evidence="4" key="2">
    <citation type="submission" date="2016-11" db="EMBL/GenBank/DDBJ databases">
        <authorList>
            <person name="Jaros S."/>
            <person name="Januszkiewicz K."/>
            <person name="Wedrychowicz H."/>
        </authorList>
    </citation>
    <scope>NUCLEOTIDE SEQUENCE [LARGE SCALE GENOMIC DNA]</scope>
    <source>
        <strain evidence="4">DSM 4029</strain>
    </source>
</reference>
<sequence length="110" mass="12038">MSAKQYNGVKALIKGLCANYDKSTGLCLPLDCPCPQLSSYSLICQYFKGAVLHANKELCAEVMGTGGVKTCAVCGNPFRAVSNRAKYCKRCAEKVRRKQDAERKRAKRGV</sequence>
<evidence type="ECO:0000313" key="2">
    <source>
        <dbReference type="EMBL" id="SHG16926.1"/>
    </source>
</evidence>
<dbReference type="Pfam" id="PF14194">
    <property type="entry name" value="Cys_rich_VLP"/>
    <property type="match status" value="1"/>
</dbReference>
<organism evidence="3 4">
    <name type="scientific">Bittarella massiliensis</name>
    <name type="common">ex Durand et al. 2017</name>
    <dbReference type="NCBI Taxonomy" id="1720313"/>
    <lineage>
        <taxon>Bacteria</taxon>
        <taxon>Bacillati</taxon>
        <taxon>Bacillota</taxon>
        <taxon>Clostridia</taxon>
        <taxon>Eubacteriales</taxon>
        <taxon>Oscillospiraceae</taxon>
        <taxon>Bittarella (ex Durand et al. 2017)</taxon>
    </lineage>
</organism>
<evidence type="ECO:0000259" key="1">
    <source>
        <dbReference type="Pfam" id="PF14194"/>
    </source>
</evidence>
<dbReference type="AlphaFoldDB" id="A0AAQ1MDQ5"/>
<proteinExistence type="predicted"/>
<dbReference type="EMBL" id="FQVY01000002">
    <property type="protein sequence ID" value="SHG16926.1"/>
    <property type="molecule type" value="Genomic_DNA"/>
</dbReference>
<accession>A0AAQ1MDQ5</accession>
<dbReference type="InterPro" id="IPR025973">
    <property type="entry name" value="Cys_rich_VLP_dom"/>
</dbReference>